<accession>A0ABU0JSW8</accession>
<evidence type="ECO:0000256" key="4">
    <source>
        <dbReference type="ARBA" id="ARBA00022692"/>
    </source>
</evidence>
<keyword evidence="5" id="KW-0133">Cell shape</keyword>
<protein>
    <submittedName>
        <fullName evidence="9">Rod shape-determining protein MreD</fullName>
    </submittedName>
</protein>
<feature type="transmembrane region" description="Helical" evidence="8">
    <location>
        <begin position="34"/>
        <end position="58"/>
    </location>
</feature>
<feature type="transmembrane region" description="Helical" evidence="8">
    <location>
        <begin position="6"/>
        <end position="27"/>
    </location>
</feature>
<comment type="similarity">
    <text evidence="2">Belongs to the MreD family.</text>
</comment>
<feature type="transmembrane region" description="Helical" evidence="8">
    <location>
        <begin position="97"/>
        <end position="121"/>
    </location>
</feature>
<evidence type="ECO:0000256" key="3">
    <source>
        <dbReference type="ARBA" id="ARBA00022475"/>
    </source>
</evidence>
<feature type="transmembrane region" description="Helical" evidence="8">
    <location>
        <begin position="127"/>
        <end position="148"/>
    </location>
</feature>
<evidence type="ECO:0000256" key="1">
    <source>
        <dbReference type="ARBA" id="ARBA00004651"/>
    </source>
</evidence>
<keyword evidence="7 8" id="KW-0472">Membrane</keyword>
<comment type="subcellular location">
    <subcellularLocation>
        <location evidence="1">Cell membrane</location>
        <topology evidence="1">Multi-pass membrane protein</topology>
    </subcellularLocation>
</comment>
<dbReference type="Proteomes" id="UP001224418">
    <property type="component" value="Unassembled WGS sequence"/>
</dbReference>
<evidence type="ECO:0000256" key="2">
    <source>
        <dbReference type="ARBA" id="ARBA00007776"/>
    </source>
</evidence>
<reference evidence="9 10" key="1">
    <citation type="submission" date="2023-07" db="EMBL/GenBank/DDBJ databases">
        <title>Genomic Encyclopedia of Type Strains, Phase IV (KMG-IV): sequencing the most valuable type-strain genomes for metagenomic binning, comparative biology and taxonomic classification.</title>
        <authorList>
            <person name="Goeker M."/>
        </authorList>
    </citation>
    <scope>NUCLEOTIDE SEQUENCE [LARGE SCALE GENOMIC DNA]</scope>
    <source>
        <strain evidence="9 10">DSM 1400</strain>
    </source>
</reference>
<gene>
    <name evidence="9" type="ORF">QOZ93_001256</name>
</gene>
<evidence type="ECO:0000313" key="9">
    <source>
        <dbReference type="EMBL" id="MDQ0479515.1"/>
    </source>
</evidence>
<dbReference type="RefSeq" id="WP_307355540.1">
    <property type="nucleotide sequence ID" value="NZ_BAAACJ010000033.1"/>
</dbReference>
<evidence type="ECO:0000313" key="10">
    <source>
        <dbReference type="Proteomes" id="UP001224418"/>
    </source>
</evidence>
<dbReference type="Pfam" id="PF04093">
    <property type="entry name" value="MreD"/>
    <property type="match status" value="1"/>
</dbReference>
<keyword evidence="4 8" id="KW-0812">Transmembrane</keyword>
<proteinExistence type="inferred from homology"/>
<keyword evidence="6 8" id="KW-1133">Transmembrane helix</keyword>
<dbReference type="InterPro" id="IPR017225">
    <property type="entry name" value="Cell_shape_determin_MreD_prd"/>
</dbReference>
<dbReference type="InterPro" id="IPR007227">
    <property type="entry name" value="Cell_shape_determining_MreD"/>
</dbReference>
<feature type="transmembrane region" description="Helical" evidence="8">
    <location>
        <begin position="64"/>
        <end position="85"/>
    </location>
</feature>
<dbReference type="PIRSF" id="PIRSF037497">
    <property type="entry name" value="MreD_Clostridium/Treponema_prd"/>
    <property type="match status" value="1"/>
</dbReference>
<comment type="caution">
    <text evidence="9">The sequence shown here is derived from an EMBL/GenBank/DDBJ whole genome shotgun (WGS) entry which is preliminary data.</text>
</comment>
<evidence type="ECO:0000256" key="6">
    <source>
        <dbReference type="ARBA" id="ARBA00022989"/>
    </source>
</evidence>
<sequence length="163" mass="18471">MKKFFTVSGIMILLLILDCSVMPFISINGYYPSLLLIFSIYFSLISGTEEAIIIGAMSGIMQDVYFTGVLGVNGFSNLIVCLLAAQIGKAIFKEKYLIPIVCNFILSLLKGLIIFGIAFFIKESITLNSVVFISLYNFVIGLFMYKFIYKLSEKTFMKNYWKY</sequence>
<evidence type="ECO:0000256" key="8">
    <source>
        <dbReference type="SAM" id="Phobius"/>
    </source>
</evidence>
<evidence type="ECO:0000256" key="5">
    <source>
        <dbReference type="ARBA" id="ARBA00022960"/>
    </source>
</evidence>
<keyword evidence="3" id="KW-1003">Cell membrane</keyword>
<organism evidence="9 10">
    <name type="scientific">Hathewaya limosa</name>
    <name type="common">Clostridium limosum</name>
    <dbReference type="NCBI Taxonomy" id="1536"/>
    <lineage>
        <taxon>Bacteria</taxon>
        <taxon>Bacillati</taxon>
        <taxon>Bacillota</taxon>
        <taxon>Clostridia</taxon>
        <taxon>Eubacteriales</taxon>
        <taxon>Clostridiaceae</taxon>
        <taxon>Hathewaya</taxon>
    </lineage>
</organism>
<dbReference type="EMBL" id="JAUSWN010000009">
    <property type="protein sequence ID" value="MDQ0479515.1"/>
    <property type="molecule type" value="Genomic_DNA"/>
</dbReference>
<name>A0ABU0JSW8_HATLI</name>
<evidence type="ECO:0000256" key="7">
    <source>
        <dbReference type="ARBA" id="ARBA00023136"/>
    </source>
</evidence>
<dbReference type="NCBIfam" id="TIGR03426">
    <property type="entry name" value="shape_MreD"/>
    <property type="match status" value="1"/>
</dbReference>
<keyword evidence="10" id="KW-1185">Reference proteome</keyword>